<reference evidence="6 7" key="1">
    <citation type="submission" date="2018-08" db="EMBL/GenBank/DDBJ databases">
        <title>A genome reference for cultivated species of the human gut microbiota.</title>
        <authorList>
            <person name="Zou Y."/>
            <person name="Xue W."/>
            <person name="Luo G."/>
        </authorList>
    </citation>
    <scope>NUCLEOTIDE SEQUENCE [LARGE SCALE GENOMIC DNA]</scope>
    <source>
        <strain evidence="4 7">AF24-4</strain>
        <strain evidence="5 6">AM42-1AC</strain>
    </source>
</reference>
<evidence type="ECO:0000259" key="3">
    <source>
        <dbReference type="Pfam" id="PF02784"/>
    </source>
</evidence>
<comment type="caution">
    <text evidence="5">The sequence shown here is derived from an EMBL/GenBank/DDBJ whole genome shotgun (WGS) entry which is preliminary data.</text>
</comment>
<dbReference type="Gene3D" id="3.20.20.10">
    <property type="entry name" value="Alanine racemase"/>
    <property type="match status" value="1"/>
</dbReference>
<comment type="cofactor">
    <cofactor evidence="1">
        <name>pyridoxal 5'-phosphate</name>
        <dbReference type="ChEBI" id="CHEBI:597326"/>
    </cofactor>
</comment>
<evidence type="ECO:0000313" key="5">
    <source>
        <dbReference type="EMBL" id="RHA89577.1"/>
    </source>
</evidence>
<gene>
    <name evidence="5" type="ORF">DW914_07375</name>
    <name evidence="4" type="ORF">DWY29_12995</name>
</gene>
<proteinExistence type="predicted"/>
<sequence length="403" mass="46285">MDIDYRVVEIAQKEGTPLYIFDVVTLKKRIDQIKNILGDKIKLCYSIKANPFLIPVIANIVDKLEVCSPGELNICENIGTRKIDMARIIYSGVNKTYENISAAFKVQVGEYTAESIQQVELINKVASENNLIVPVYLRLNIGSQFGMSEDDIMYVIKRKNVFNHINIVGLHYFVGTQRKNDSYEKQKNELNYLHNLYDKIDEKFEYKLKKLEYGPGFPVPLYNTDDFSDTLYPLKSLEKVFKDVSSWTELTVEMGRFIVSECGCYITKLMDKKTNDGVNYAIFDGGINHVNYYGQIMGMKTPIIFHYDKNLNLVDDEKVENWKICGSLCTINDDLVRSYKTSNMNIGDYFVFCNIGAYSVTEGIYLFLSRTLPKIVIYEGDGKYCVVRDFIETSILNTPTYSN</sequence>
<evidence type="ECO:0000313" key="7">
    <source>
        <dbReference type="Proteomes" id="UP000285820"/>
    </source>
</evidence>
<dbReference type="Proteomes" id="UP000285820">
    <property type="component" value="Unassembled WGS sequence"/>
</dbReference>
<accession>A0A3R6AJG0</accession>
<dbReference type="InterPro" id="IPR009006">
    <property type="entry name" value="Ala_racemase/Decarboxylase_C"/>
</dbReference>
<dbReference type="SUPFAM" id="SSF50621">
    <property type="entry name" value="Alanine racemase C-terminal domain-like"/>
    <property type="match status" value="1"/>
</dbReference>
<dbReference type="AlphaFoldDB" id="A0A3R6AJG0"/>
<feature type="domain" description="Orn/DAP/Arg decarboxylase 2 N-terminal" evidence="3">
    <location>
        <begin position="26"/>
        <end position="260"/>
    </location>
</feature>
<dbReference type="EMBL" id="QSFX01000010">
    <property type="protein sequence ID" value="RHA89577.1"/>
    <property type="molecule type" value="Genomic_DNA"/>
</dbReference>
<dbReference type="RefSeq" id="WP_118126900.1">
    <property type="nucleotide sequence ID" value="NZ_CABJFX010000010.1"/>
</dbReference>
<dbReference type="Gene3D" id="2.40.37.10">
    <property type="entry name" value="Lyase, Ornithine Decarboxylase, Chain A, domain 1"/>
    <property type="match status" value="1"/>
</dbReference>
<dbReference type="PANTHER" id="PTHR43727">
    <property type="entry name" value="DIAMINOPIMELATE DECARBOXYLASE"/>
    <property type="match status" value="1"/>
</dbReference>
<dbReference type="InterPro" id="IPR029066">
    <property type="entry name" value="PLP-binding_barrel"/>
</dbReference>
<dbReference type="Pfam" id="PF02784">
    <property type="entry name" value="Orn_Arg_deC_N"/>
    <property type="match status" value="1"/>
</dbReference>
<dbReference type="Proteomes" id="UP000283492">
    <property type="component" value="Unassembled WGS sequence"/>
</dbReference>
<name>A0A3R6AJG0_9FIRM</name>
<dbReference type="SUPFAM" id="SSF51419">
    <property type="entry name" value="PLP-binding barrel"/>
    <property type="match status" value="1"/>
</dbReference>
<evidence type="ECO:0000313" key="4">
    <source>
        <dbReference type="EMBL" id="RGR66469.1"/>
    </source>
</evidence>
<evidence type="ECO:0000313" key="6">
    <source>
        <dbReference type="Proteomes" id="UP000283492"/>
    </source>
</evidence>
<dbReference type="GO" id="GO:0008836">
    <property type="term" value="F:diaminopimelate decarboxylase activity"/>
    <property type="evidence" value="ECO:0007669"/>
    <property type="project" value="TreeGrafter"/>
</dbReference>
<evidence type="ECO:0000256" key="2">
    <source>
        <dbReference type="ARBA" id="ARBA00022898"/>
    </source>
</evidence>
<protein>
    <submittedName>
        <fullName evidence="5">Diaminopimelate decarboxylase</fullName>
    </submittedName>
</protein>
<organism evidence="5 6">
    <name type="scientific">Roseburia inulinivorans</name>
    <dbReference type="NCBI Taxonomy" id="360807"/>
    <lineage>
        <taxon>Bacteria</taxon>
        <taxon>Bacillati</taxon>
        <taxon>Bacillota</taxon>
        <taxon>Clostridia</taxon>
        <taxon>Lachnospirales</taxon>
        <taxon>Lachnospiraceae</taxon>
        <taxon>Roseburia</taxon>
    </lineage>
</organism>
<dbReference type="PANTHER" id="PTHR43727:SF2">
    <property type="entry name" value="GROUP IV DECARBOXYLASE"/>
    <property type="match status" value="1"/>
</dbReference>
<dbReference type="EMBL" id="QRUN01000022">
    <property type="protein sequence ID" value="RGR66469.1"/>
    <property type="molecule type" value="Genomic_DNA"/>
</dbReference>
<evidence type="ECO:0000256" key="1">
    <source>
        <dbReference type="ARBA" id="ARBA00001933"/>
    </source>
</evidence>
<dbReference type="GO" id="GO:0009089">
    <property type="term" value="P:lysine biosynthetic process via diaminopimelate"/>
    <property type="evidence" value="ECO:0007669"/>
    <property type="project" value="TreeGrafter"/>
</dbReference>
<dbReference type="InterPro" id="IPR022644">
    <property type="entry name" value="De-COase2_N"/>
</dbReference>
<keyword evidence="2" id="KW-0663">Pyridoxal phosphate</keyword>